<feature type="signal peptide" evidence="6">
    <location>
        <begin position="1"/>
        <end position="23"/>
    </location>
</feature>
<dbReference type="Proteomes" id="UP000285864">
    <property type="component" value="Unassembled WGS sequence"/>
</dbReference>
<feature type="domain" description="RagB/SusD" evidence="7">
    <location>
        <begin position="399"/>
        <end position="554"/>
    </location>
</feature>
<feature type="chain" id="PRO_5019368565" evidence="6">
    <location>
        <begin position="24"/>
        <end position="554"/>
    </location>
</feature>
<dbReference type="Pfam" id="PF14322">
    <property type="entry name" value="SusD-like_3"/>
    <property type="match status" value="1"/>
</dbReference>
<evidence type="ECO:0000256" key="2">
    <source>
        <dbReference type="ARBA" id="ARBA00006275"/>
    </source>
</evidence>
<evidence type="ECO:0000313" key="10">
    <source>
        <dbReference type="Proteomes" id="UP000285864"/>
    </source>
</evidence>
<dbReference type="SUPFAM" id="SSF48452">
    <property type="entry name" value="TPR-like"/>
    <property type="match status" value="1"/>
</dbReference>
<evidence type="ECO:0000259" key="7">
    <source>
        <dbReference type="Pfam" id="PF07980"/>
    </source>
</evidence>
<dbReference type="InterPro" id="IPR033985">
    <property type="entry name" value="SusD-like_N"/>
</dbReference>
<comment type="subcellular location">
    <subcellularLocation>
        <location evidence="1">Cell outer membrane</location>
    </subcellularLocation>
</comment>
<dbReference type="Pfam" id="PF07980">
    <property type="entry name" value="SusD_RagB"/>
    <property type="match status" value="1"/>
</dbReference>
<comment type="similarity">
    <text evidence="2">Belongs to the SusD family.</text>
</comment>
<keyword evidence="5" id="KW-0998">Cell outer membrane</keyword>
<organism evidence="9 10">
    <name type="scientific">Phocaeicola coprocola</name>
    <dbReference type="NCBI Taxonomy" id="310298"/>
    <lineage>
        <taxon>Bacteria</taxon>
        <taxon>Pseudomonadati</taxon>
        <taxon>Bacteroidota</taxon>
        <taxon>Bacteroidia</taxon>
        <taxon>Bacteroidales</taxon>
        <taxon>Bacteroidaceae</taxon>
        <taxon>Phocaeicola</taxon>
    </lineage>
</organism>
<name>A0A412GYD1_9BACT</name>
<sequence length="554" mass="62661">MKKIKYIVFGVFSLLTMVTTSCSNFLEEEPLDLKTDGQFWTSDADAQSAVNMVYSGGVPYLYGGRNTGWQPTRLMYNGLLSGLFVDDKKDGDFSSNMETLNINFQTVAGDVGELWREPYVSIGRCNVLAKRLPQMVEAGIISEDRKNELLAQAYFFRAWSYFFLIKEFGCKDGEAQGGGNGGVPLVLEPYETTDPSVINQPRASIVAVYEQIEKDLLGAIKYLPNTTFYDNGCRITRPAAQALLASVYLQWAGYPLQDTDKYAEAAQMAESIINGGAGHALEQNEDDGTNQLSAFNKIKNNKKSKEIIYAIEYDETLNQGNPYINACMTGQATAWVEDDNSKVFATSVLANMYHASDVVLDSYEDGDVRIKEKNFFFTNYVSNTGKVFECNQYDNWFWFEDYAMINSKGSSLNFPVFRLAEIYLIAAEALLKQNNPDQAKARTYLETVRKRAFTVNGELNANYDLPATVTIEDVLTERLHELPLELKVWDDIRRNRLYPQLQADNSLKWVDIAIAETYNKRDNKSFKDNLHMLLWPIPQSAMERNPNLTQNPGY</sequence>
<dbReference type="GO" id="GO:0009279">
    <property type="term" value="C:cell outer membrane"/>
    <property type="evidence" value="ECO:0007669"/>
    <property type="project" value="UniProtKB-SubCell"/>
</dbReference>
<dbReference type="CDD" id="cd08977">
    <property type="entry name" value="SusD"/>
    <property type="match status" value="1"/>
</dbReference>
<proteinExistence type="inferred from homology"/>
<accession>A0A412GYD1</accession>
<evidence type="ECO:0000256" key="4">
    <source>
        <dbReference type="ARBA" id="ARBA00023136"/>
    </source>
</evidence>
<evidence type="ECO:0000256" key="3">
    <source>
        <dbReference type="ARBA" id="ARBA00022729"/>
    </source>
</evidence>
<dbReference type="InterPro" id="IPR012944">
    <property type="entry name" value="SusD_RagB_dom"/>
</dbReference>
<dbReference type="PROSITE" id="PS51257">
    <property type="entry name" value="PROKAR_LIPOPROTEIN"/>
    <property type="match status" value="1"/>
</dbReference>
<dbReference type="AlphaFoldDB" id="A0A412GYD1"/>
<reference evidence="9 10" key="1">
    <citation type="submission" date="2018-08" db="EMBL/GenBank/DDBJ databases">
        <title>A genome reference for cultivated species of the human gut microbiota.</title>
        <authorList>
            <person name="Zou Y."/>
            <person name="Xue W."/>
            <person name="Luo G."/>
        </authorList>
    </citation>
    <scope>NUCLEOTIDE SEQUENCE [LARGE SCALE GENOMIC DNA]</scope>
    <source>
        <strain evidence="9 10">AF24-2</strain>
    </source>
</reference>
<dbReference type="InterPro" id="IPR011990">
    <property type="entry name" value="TPR-like_helical_dom_sf"/>
</dbReference>
<feature type="domain" description="SusD-like N-terminal" evidence="8">
    <location>
        <begin position="104"/>
        <end position="249"/>
    </location>
</feature>
<comment type="caution">
    <text evidence="9">The sequence shown here is derived from an EMBL/GenBank/DDBJ whole genome shotgun (WGS) entry which is preliminary data.</text>
</comment>
<keyword evidence="10" id="KW-1185">Reference proteome</keyword>
<evidence type="ECO:0000256" key="6">
    <source>
        <dbReference type="SAM" id="SignalP"/>
    </source>
</evidence>
<keyword evidence="3 6" id="KW-0732">Signal</keyword>
<dbReference type="Gene3D" id="1.25.40.390">
    <property type="match status" value="1"/>
</dbReference>
<evidence type="ECO:0000256" key="1">
    <source>
        <dbReference type="ARBA" id="ARBA00004442"/>
    </source>
</evidence>
<evidence type="ECO:0000256" key="5">
    <source>
        <dbReference type="ARBA" id="ARBA00023237"/>
    </source>
</evidence>
<dbReference type="RefSeq" id="WP_118482866.1">
    <property type="nucleotide sequence ID" value="NZ_CAUELD010000018.1"/>
</dbReference>
<gene>
    <name evidence="9" type="ORF">DWY20_01465</name>
</gene>
<dbReference type="EMBL" id="QRUU01000003">
    <property type="protein sequence ID" value="RGR99996.1"/>
    <property type="molecule type" value="Genomic_DNA"/>
</dbReference>
<keyword evidence="4" id="KW-0472">Membrane</keyword>
<evidence type="ECO:0000313" key="9">
    <source>
        <dbReference type="EMBL" id="RGR99996.1"/>
    </source>
</evidence>
<protein>
    <submittedName>
        <fullName evidence="9">RagB/SusD family nutrient uptake outer membrane protein</fullName>
    </submittedName>
</protein>
<evidence type="ECO:0000259" key="8">
    <source>
        <dbReference type="Pfam" id="PF14322"/>
    </source>
</evidence>